<feature type="compositionally biased region" description="Polar residues" evidence="1">
    <location>
        <begin position="1"/>
        <end position="12"/>
    </location>
</feature>
<protein>
    <submittedName>
        <fullName evidence="2">Uncharacterized protein</fullName>
    </submittedName>
</protein>
<organism evidence="2 3">
    <name type="scientific">Liparis tanakae</name>
    <name type="common">Tanaka's snailfish</name>
    <dbReference type="NCBI Taxonomy" id="230148"/>
    <lineage>
        <taxon>Eukaryota</taxon>
        <taxon>Metazoa</taxon>
        <taxon>Chordata</taxon>
        <taxon>Craniata</taxon>
        <taxon>Vertebrata</taxon>
        <taxon>Euteleostomi</taxon>
        <taxon>Actinopterygii</taxon>
        <taxon>Neopterygii</taxon>
        <taxon>Teleostei</taxon>
        <taxon>Neoteleostei</taxon>
        <taxon>Acanthomorphata</taxon>
        <taxon>Eupercaria</taxon>
        <taxon>Perciformes</taxon>
        <taxon>Cottioidei</taxon>
        <taxon>Cottales</taxon>
        <taxon>Liparidae</taxon>
        <taxon>Liparis</taxon>
    </lineage>
</organism>
<proteinExistence type="predicted"/>
<dbReference type="AlphaFoldDB" id="A0A4Z2HMK1"/>
<keyword evidence="3" id="KW-1185">Reference proteome</keyword>
<evidence type="ECO:0000313" key="3">
    <source>
        <dbReference type="Proteomes" id="UP000314294"/>
    </source>
</evidence>
<dbReference type="Proteomes" id="UP000314294">
    <property type="component" value="Unassembled WGS sequence"/>
</dbReference>
<gene>
    <name evidence="2" type="ORF">EYF80_023013</name>
</gene>
<comment type="caution">
    <text evidence="2">The sequence shown here is derived from an EMBL/GenBank/DDBJ whole genome shotgun (WGS) entry which is preliminary data.</text>
</comment>
<feature type="region of interest" description="Disordered" evidence="1">
    <location>
        <begin position="127"/>
        <end position="156"/>
    </location>
</feature>
<evidence type="ECO:0000313" key="2">
    <source>
        <dbReference type="EMBL" id="TNN66771.1"/>
    </source>
</evidence>
<accession>A0A4Z2HMK1</accession>
<reference evidence="2 3" key="1">
    <citation type="submission" date="2019-03" db="EMBL/GenBank/DDBJ databases">
        <title>First draft genome of Liparis tanakae, snailfish: a comprehensive survey of snailfish specific genes.</title>
        <authorList>
            <person name="Kim W."/>
            <person name="Song I."/>
            <person name="Jeong J.-H."/>
            <person name="Kim D."/>
            <person name="Kim S."/>
            <person name="Ryu S."/>
            <person name="Song J.Y."/>
            <person name="Lee S.K."/>
        </authorList>
    </citation>
    <scope>NUCLEOTIDE SEQUENCE [LARGE SCALE GENOMIC DNA]</scope>
    <source>
        <tissue evidence="2">Muscle</tissue>
    </source>
</reference>
<evidence type="ECO:0000256" key="1">
    <source>
        <dbReference type="SAM" id="MobiDB-lite"/>
    </source>
</evidence>
<sequence length="156" mass="17201">MCTDFLTETSSMSRAYTASRAPSSSTPRSSLISMRVKHGASSHRRCSGPREETWLRVRVVAERVEEPLGSGSARSEAGHGRLYGLGPDVRRGAEELLRSSLEGGGGGAMPPGYWRGRLEEIVFTAPISTRDREKKSRRFHRAAPPSRRTPESPRHV</sequence>
<feature type="compositionally biased region" description="Low complexity" evidence="1">
    <location>
        <begin position="13"/>
        <end position="30"/>
    </location>
</feature>
<feature type="region of interest" description="Disordered" evidence="1">
    <location>
        <begin position="1"/>
        <end position="31"/>
    </location>
</feature>
<name>A0A4Z2HMK1_9TELE</name>
<feature type="region of interest" description="Disordered" evidence="1">
    <location>
        <begin position="65"/>
        <end position="87"/>
    </location>
</feature>
<dbReference type="EMBL" id="SRLO01000214">
    <property type="protein sequence ID" value="TNN66771.1"/>
    <property type="molecule type" value="Genomic_DNA"/>
</dbReference>